<evidence type="ECO:0000313" key="1">
    <source>
        <dbReference type="EMBL" id="KAH8027025.1"/>
    </source>
</evidence>
<gene>
    <name evidence="1" type="ORF">HPB51_001457</name>
</gene>
<reference evidence="1" key="1">
    <citation type="journal article" date="2020" name="Cell">
        <title>Large-Scale Comparative Analyses of Tick Genomes Elucidate Their Genetic Diversity and Vector Capacities.</title>
        <authorList>
            <consortium name="Tick Genome and Microbiome Consortium (TIGMIC)"/>
            <person name="Jia N."/>
            <person name="Wang J."/>
            <person name="Shi W."/>
            <person name="Du L."/>
            <person name="Sun Y."/>
            <person name="Zhan W."/>
            <person name="Jiang J.F."/>
            <person name="Wang Q."/>
            <person name="Zhang B."/>
            <person name="Ji P."/>
            <person name="Bell-Sakyi L."/>
            <person name="Cui X.M."/>
            <person name="Yuan T.T."/>
            <person name="Jiang B.G."/>
            <person name="Yang W.F."/>
            <person name="Lam T.T."/>
            <person name="Chang Q.C."/>
            <person name="Ding S.J."/>
            <person name="Wang X.J."/>
            <person name="Zhu J.G."/>
            <person name="Ruan X.D."/>
            <person name="Zhao L."/>
            <person name="Wei J.T."/>
            <person name="Ye R.Z."/>
            <person name="Que T.C."/>
            <person name="Du C.H."/>
            <person name="Zhou Y.H."/>
            <person name="Cheng J.X."/>
            <person name="Dai P.F."/>
            <person name="Guo W.B."/>
            <person name="Han X.H."/>
            <person name="Huang E.J."/>
            <person name="Li L.F."/>
            <person name="Wei W."/>
            <person name="Gao Y.C."/>
            <person name="Liu J.Z."/>
            <person name="Shao H.Z."/>
            <person name="Wang X."/>
            <person name="Wang C.C."/>
            <person name="Yang T.C."/>
            <person name="Huo Q.B."/>
            <person name="Li W."/>
            <person name="Chen H.Y."/>
            <person name="Chen S.E."/>
            <person name="Zhou L.G."/>
            <person name="Ni X.B."/>
            <person name="Tian J.H."/>
            <person name="Sheng Y."/>
            <person name="Liu T."/>
            <person name="Pan Y.S."/>
            <person name="Xia L.Y."/>
            <person name="Li J."/>
            <person name="Zhao F."/>
            <person name="Cao W.C."/>
        </authorList>
    </citation>
    <scope>NUCLEOTIDE SEQUENCE</scope>
    <source>
        <strain evidence="1">Rmic-2018</strain>
    </source>
</reference>
<reference evidence="1" key="2">
    <citation type="submission" date="2021-09" db="EMBL/GenBank/DDBJ databases">
        <authorList>
            <person name="Jia N."/>
            <person name="Wang J."/>
            <person name="Shi W."/>
            <person name="Du L."/>
            <person name="Sun Y."/>
            <person name="Zhan W."/>
            <person name="Jiang J."/>
            <person name="Wang Q."/>
            <person name="Zhang B."/>
            <person name="Ji P."/>
            <person name="Sakyi L.B."/>
            <person name="Cui X."/>
            <person name="Yuan T."/>
            <person name="Jiang B."/>
            <person name="Yang W."/>
            <person name="Lam T.T.-Y."/>
            <person name="Chang Q."/>
            <person name="Ding S."/>
            <person name="Wang X."/>
            <person name="Zhu J."/>
            <person name="Ruan X."/>
            <person name="Zhao L."/>
            <person name="Wei J."/>
            <person name="Que T."/>
            <person name="Du C."/>
            <person name="Cheng J."/>
            <person name="Dai P."/>
            <person name="Han X."/>
            <person name="Huang E."/>
            <person name="Gao Y."/>
            <person name="Liu J."/>
            <person name="Shao H."/>
            <person name="Ye R."/>
            <person name="Li L."/>
            <person name="Wei W."/>
            <person name="Wang X."/>
            <person name="Wang C."/>
            <person name="Huo Q."/>
            <person name="Li W."/>
            <person name="Guo W."/>
            <person name="Chen H."/>
            <person name="Chen S."/>
            <person name="Zhou L."/>
            <person name="Zhou L."/>
            <person name="Ni X."/>
            <person name="Tian J."/>
            <person name="Zhou Y."/>
            <person name="Sheng Y."/>
            <person name="Liu T."/>
            <person name="Pan Y."/>
            <person name="Xia L."/>
            <person name="Li J."/>
            <person name="Zhao F."/>
            <person name="Cao W."/>
        </authorList>
    </citation>
    <scope>NUCLEOTIDE SEQUENCE</scope>
    <source>
        <strain evidence="1">Rmic-2018</strain>
        <tissue evidence="1">Larvae</tissue>
    </source>
</reference>
<proteinExistence type="predicted"/>
<dbReference type="EMBL" id="JABSTU010000006">
    <property type="protein sequence ID" value="KAH8027025.1"/>
    <property type="molecule type" value="Genomic_DNA"/>
</dbReference>
<accession>A0A9J6DYT9</accession>
<keyword evidence="2" id="KW-1185">Reference proteome</keyword>
<dbReference type="SUPFAM" id="SSF54373">
    <property type="entry name" value="FAD-linked reductases, C-terminal domain"/>
    <property type="match status" value="1"/>
</dbReference>
<dbReference type="Gene3D" id="3.30.560.10">
    <property type="entry name" value="Glucose Oxidase, domain 3"/>
    <property type="match status" value="1"/>
</dbReference>
<dbReference type="AlphaFoldDB" id="A0A9J6DYT9"/>
<sequence>MKHDYHEALEEGALSLPAAMEAIAFVNTSFAPYDYPDVEIVLNSVSVANIEAERFLLDLGMRRDIYNAFYKPYRGRNAFQLAPLLNRLKSRGVIKLRSKSYRDAPILNPRYYSHPADIEIAADGNLPASHMCP</sequence>
<dbReference type="GO" id="GO:0050660">
    <property type="term" value="F:flavin adenine dinucleotide binding"/>
    <property type="evidence" value="ECO:0007669"/>
    <property type="project" value="InterPro"/>
</dbReference>
<dbReference type="PANTHER" id="PTHR11552">
    <property type="entry name" value="GLUCOSE-METHANOL-CHOLINE GMC OXIDOREDUCTASE"/>
    <property type="match status" value="1"/>
</dbReference>
<dbReference type="InterPro" id="IPR012132">
    <property type="entry name" value="GMC_OxRdtase"/>
</dbReference>
<name>A0A9J6DYT9_RHIMP</name>
<evidence type="ECO:0000313" key="2">
    <source>
        <dbReference type="Proteomes" id="UP000821866"/>
    </source>
</evidence>
<dbReference type="Proteomes" id="UP000821866">
    <property type="component" value="Chromosome 4"/>
</dbReference>
<dbReference type="PANTHER" id="PTHR11552:SF147">
    <property type="entry name" value="CHOLINE DEHYDROGENASE, MITOCHONDRIAL"/>
    <property type="match status" value="1"/>
</dbReference>
<protein>
    <submittedName>
        <fullName evidence="1">Uncharacterized protein</fullName>
    </submittedName>
</protein>
<dbReference type="GO" id="GO:0016491">
    <property type="term" value="F:oxidoreductase activity"/>
    <property type="evidence" value="ECO:0007669"/>
    <property type="project" value="TreeGrafter"/>
</dbReference>
<comment type="caution">
    <text evidence="1">The sequence shown here is derived from an EMBL/GenBank/DDBJ whole genome shotgun (WGS) entry which is preliminary data.</text>
</comment>
<organism evidence="1 2">
    <name type="scientific">Rhipicephalus microplus</name>
    <name type="common">Cattle tick</name>
    <name type="synonym">Boophilus microplus</name>
    <dbReference type="NCBI Taxonomy" id="6941"/>
    <lineage>
        <taxon>Eukaryota</taxon>
        <taxon>Metazoa</taxon>
        <taxon>Ecdysozoa</taxon>
        <taxon>Arthropoda</taxon>
        <taxon>Chelicerata</taxon>
        <taxon>Arachnida</taxon>
        <taxon>Acari</taxon>
        <taxon>Parasitiformes</taxon>
        <taxon>Ixodida</taxon>
        <taxon>Ixodoidea</taxon>
        <taxon>Ixodidae</taxon>
        <taxon>Rhipicephalinae</taxon>
        <taxon>Rhipicephalus</taxon>
        <taxon>Boophilus</taxon>
    </lineage>
</organism>